<keyword evidence="4" id="KW-1185">Reference proteome</keyword>
<reference evidence="2 4" key="1">
    <citation type="submission" date="2018-06" db="EMBL/GenBank/DDBJ databases">
        <title>Comparative genomics reveals the genomic features of Rhizophagus irregularis, R. cerebriforme, R. diaphanum and Gigaspora rosea, and their symbiotic lifestyle signature.</title>
        <authorList>
            <person name="Morin E."/>
            <person name="San Clemente H."/>
            <person name="Chen E.C.H."/>
            <person name="De La Providencia I."/>
            <person name="Hainaut M."/>
            <person name="Kuo A."/>
            <person name="Kohler A."/>
            <person name="Murat C."/>
            <person name="Tang N."/>
            <person name="Roy S."/>
            <person name="Loubradou J."/>
            <person name="Henrissat B."/>
            <person name="Grigoriev I.V."/>
            <person name="Corradi N."/>
            <person name="Roux C."/>
            <person name="Martin F.M."/>
        </authorList>
    </citation>
    <scope>NUCLEOTIDE SEQUENCE [LARGE SCALE GENOMIC DNA]</scope>
    <source>
        <strain evidence="2 4">DAOM 194757</strain>
    </source>
</reference>
<protein>
    <submittedName>
        <fullName evidence="2">Uncharacterized protein</fullName>
    </submittedName>
</protein>
<sequence>MAKCDETSETMAKLEIVKTNESERCKGKAKIKSNIGDLYICYTIITNRESPISNIILFLIEANIVSIYYFSKYLR</sequence>
<evidence type="ECO:0000313" key="2">
    <source>
        <dbReference type="EMBL" id="RIB04960.1"/>
    </source>
</evidence>
<gene>
    <name evidence="2" type="ORF">C2G38_2220979</name>
    <name evidence="3" type="ORF">C2G38_2220980</name>
</gene>
<evidence type="ECO:0000256" key="1">
    <source>
        <dbReference type="SAM" id="Phobius"/>
    </source>
</evidence>
<feature type="transmembrane region" description="Helical" evidence="1">
    <location>
        <begin position="52"/>
        <end position="70"/>
    </location>
</feature>
<keyword evidence="1" id="KW-0472">Membrane</keyword>
<keyword evidence="1" id="KW-1133">Transmembrane helix</keyword>
<dbReference type="AlphaFoldDB" id="A0A397U3W9"/>
<evidence type="ECO:0000313" key="4">
    <source>
        <dbReference type="Proteomes" id="UP000266673"/>
    </source>
</evidence>
<accession>A0A397U3W9</accession>
<keyword evidence="1" id="KW-0812">Transmembrane</keyword>
<dbReference type="EMBL" id="QKWP01002078">
    <property type="protein sequence ID" value="RIB04960.1"/>
    <property type="molecule type" value="Genomic_DNA"/>
</dbReference>
<comment type="caution">
    <text evidence="2">The sequence shown here is derived from an EMBL/GenBank/DDBJ whole genome shotgun (WGS) entry which is preliminary data.</text>
</comment>
<proteinExistence type="predicted"/>
<organism evidence="2 4">
    <name type="scientific">Gigaspora rosea</name>
    <dbReference type="NCBI Taxonomy" id="44941"/>
    <lineage>
        <taxon>Eukaryota</taxon>
        <taxon>Fungi</taxon>
        <taxon>Fungi incertae sedis</taxon>
        <taxon>Mucoromycota</taxon>
        <taxon>Glomeromycotina</taxon>
        <taxon>Glomeromycetes</taxon>
        <taxon>Diversisporales</taxon>
        <taxon>Gigasporaceae</taxon>
        <taxon>Gigaspora</taxon>
    </lineage>
</organism>
<evidence type="ECO:0000313" key="3">
    <source>
        <dbReference type="EMBL" id="RIB04961.1"/>
    </source>
</evidence>
<name>A0A397U3W9_9GLOM</name>
<dbReference type="EMBL" id="QKWP01002078">
    <property type="protein sequence ID" value="RIB04961.1"/>
    <property type="molecule type" value="Genomic_DNA"/>
</dbReference>
<dbReference type="Proteomes" id="UP000266673">
    <property type="component" value="Unassembled WGS sequence"/>
</dbReference>